<evidence type="ECO:0000259" key="1">
    <source>
        <dbReference type="Pfam" id="PF07693"/>
    </source>
</evidence>
<evidence type="ECO:0000313" key="3">
    <source>
        <dbReference type="Proteomes" id="UP000013243"/>
    </source>
</evidence>
<dbReference type="GeneID" id="28251790"/>
<dbReference type="InterPro" id="IPR027417">
    <property type="entry name" value="P-loop_NTPase"/>
</dbReference>
<dbReference type="AlphaFoldDB" id="A0A1B1A825"/>
<reference evidence="2 3" key="1">
    <citation type="journal article" date="2016" name="ISME J.">
        <title>Global occurrence and heterogeneity of the Roseobacter-clade species Ruegeria mobilis.</title>
        <authorList>
            <person name="Sonnenschein E."/>
            <person name="Gram L."/>
        </authorList>
    </citation>
    <scope>NUCLEOTIDE SEQUENCE [LARGE SCALE GENOMIC DNA]</scope>
    <source>
        <strain evidence="2 3">F1926</strain>
        <plasmid evidence="2 3">unnamed1</plasmid>
    </source>
</reference>
<dbReference type="KEGG" id="rmb:K529_018110"/>
<name>A0A1B1A825_9RHOB</name>
<dbReference type="Proteomes" id="UP000013243">
    <property type="component" value="Plasmid unnamed1"/>
</dbReference>
<dbReference type="SUPFAM" id="SSF52540">
    <property type="entry name" value="P-loop containing nucleoside triphosphate hydrolases"/>
    <property type="match status" value="1"/>
</dbReference>
<organism evidence="2 3">
    <name type="scientific">Tritonibacter mobilis F1926</name>
    <dbReference type="NCBI Taxonomy" id="1265309"/>
    <lineage>
        <taxon>Bacteria</taxon>
        <taxon>Pseudomonadati</taxon>
        <taxon>Pseudomonadota</taxon>
        <taxon>Alphaproteobacteria</taxon>
        <taxon>Rhodobacterales</taxon>
        <taxon>Paracoccaceae</taxon>
        <taxon>Tritonibacter</taxon>
    </lineage>
</organism>
<gene>
    <name evidence="2" type="ORF">K529_018110</name>
</gene>
<dbReference type="Pfam" id="PF07693">
    <property type="entry name" value="KAP_NTPase"/>
    <property type="match status" value="1"/>
</dbReference>
<protein>
    <submittedName>
        <fullName evidence="2">NTPase</fullName>
    </submittedName>
</protein>
<dbReference type="InterPro" id="IPR011646">
    <property type="entry name" value="KAP_P-loop"/>
</dbReference>
<proteinExistence type="predicted"/>
<evidence type="ECO:0000313" key="2">
    <source>
        <dbReference type="EMBL" id="ANP42678.1"/>
    </source>
</evidence>
<accession>A0A1B1A825</accession>
<feature type="domain" description="KAP NTPase" evidence="1">
    <location>
        <begin position="27"/>
        <end position="277"/>
    </location>
</feature>
<dbReference type="RefSeq" id="WP_005610011.1">
    <property type="nucleotide sequence ID" value="NZ_CP015231.1"/>
</dbReference>
<keyword evidence="2" id="KW-0614">Plasmid</keyword>
<dbReference type="EMBL" id="CP015231">
    <property type="protein sequence ID" value="ANP42678.1"/>
    <property type="molecule type" value="Genomic_DNA"/>
</dbReference>
<geneLocation type="plasmid" evidence="2 3">
    <name>unnamed1</name>
</geneLocation>
<dbReference type="OrthoDB" id="88903at2"/>
<sequence>MALNANEEPEVAWEGDTLGYKEVGETFTTLVKSVKDDTKVISIEAGYGRGKTFFRKHWAKHLSYDEVVIQIDAHLSDHSGDPVLTFIGALVDALPEGETSTGKKLVEKGRKYGGLALRTVLRVGLRQGAEEIFDAMTGRAVDALGESNKALKDATKEFGDGLSEAAGDLVVSQIAAERMRTEAFPAQMSALRDALTGESEESRVIVMVDELDRCHPDYAIAFLEAMKLVFAHDGFVFCLFVDNEYLEGLAAHRFGEMKAGERYLDKFIDIRLKLPDTKEVIAGAAAELFKGLSEAGHALPFGEGGEFTIERAARLAGELAPLSELSMRQINRVYRRIELALRCYPEQPLDYALLVLLAFLETTFFDDEDDKGKSQKRDAMSELLPRSELTPNRGLDLCEKHKKELRAATYRDKTPSAKFIDRSCFPFFGVEDIAAYKKLDDRYSEAHFGKLEVLSSNYLPDHKRVLHVPHLVDPEDTGPRLSVGWL</sequence>